<proteinExistence type="inferred from homology"/>
<evidence type="ECO:0000256" key="3">
    <source>
        <dbReference type="ARBA" id="ARBA00022603"/>
    </source>
</evidence>
<dbReference type="EC" id="2.1.1.107" evidence="2"/>
<gene>
    <name evidence="10" type="ordered locus">Cag_1942</name>
</gene>
<dbReference type="InterPro" id="IPR014777">
    <property type="entry name" value="4pyrrole_Mease_sub1"/>
</dbReference>
<dbReference type="HOGENOM" id="CLU_011276_7_0_10"/>
<dbReference type="InterPro" id="IPR000878">
    <property type="entry name" value="4pyrrol_Mease"/>
</dbReference>
<dbReference type="CDD" id="cd11642">
    <property type="entry name" value="SUMT"/>
    <property type="match status" value="1"/>
</dbReference>
<dbReference type="GO" id="GO:0004851">
    <property type="term" value="F:uroporphyrin-III C-methyltransferase activity"/>
    <property type="evidence" value="ECO:0007669"/>
    <property type="project" value="UniProtKB-EC"/>
</dbReference>
<dbReference type="EMBL" id="CP000108">
    <property type="protein sequence ID" value="ABB29190.1"/>
    <property type="molecule type" value="Genomic_DNA"/>
</dbReference>
<organism evidence="10">
    <name type="scientific">Chlorobium chlorochromatii (strain CaD3)</name>
    <dbReference type="NCBI Taxonomy" id="340177"/>
    <lineage>
        <taxon>Bacteria</taxon>
        <taxon>Pseudomonadati</taxon>
        <taxon>Chlorobiota</taxon>
        <taxon>Chlorobiia</taxon>
        <taxon>Chlorobiales</taxon>
        <taxon>Chlorobiaceae</taxon>
        <taxon>Chlorobium/Pelodictyon group</taxon>
        <taxon>Chlorobium</taxon>
    </lineage>
</organism>
<evidence type="ECO:0000256" key="7">
    <source>
        <dbReference type="ARBA" id="ARBA00025705"/>
    </source>
</evidence>
<dbReference type="STRING" id="340177.Cag_1942"/>
<evidence type="ECO:0000256" key="5">
    <source>
        <dbReference type="ARBA" id="ARBA00022691"/>
    </source>
</evidence>
<dbReference type="AlphaFoldDB" id="Q3AP85"/>
<dbReference type="OrthoDB" id="9815856at2"/>
<name>Q3AP85_CHLCH</name>
<comment type="similarity">
    <text evidence="1 8">Belongs to the precorrin methyltransferase family.</text>
</comment>
<dbReference type="KEGG" id="cch:Cag_1942"/>
<dbReference type="InterPro" id="IPR003043">
    <property type="entry name" value="Uropor_MeTrfase_CS"/>
</dbReference>
<dbReference type="NCBIfam" id="NF004790">
    <property type="entry name" value="PRK06136.1"/>
    <property type="match status" value="1"/>
</dbReference>
<dbReference type="PROSITE" id="PS00840">
    <property type="entry name" value="SUMT_2"/>
    <property type="match status" value="1"/>
</dbReference>
<dbReference type="InterPro" id="IPR035996">
    <property type="entry name" value="4pyrrol_Methylase_sf"/>
</dbReference>
<evidence type="ECO:0000313" key="10">
    <source>
        <dbReference type="EMBL" id="ABB29190.1"/>
    </source>
</evidence>
<dbReference type="GO" id="GO:0019354">
    <property type="term" value="P:siroheme biosynthetic process"/>
    <property type="evidence" value="ECO:0007669"/>
    <property type="project" value="InterPro"/>
</dbReference>
<dbReference type="Pfam" id="PF00590">
    <property type="entry name" value="TP_methylase"/>
    <property type="match status" value="1"/>
</dbReference>
<keyword evidence="3 8" id="KW-0489">Methyltransferase</keyword>
<keyword evidence="5" id="KW-0949">S-adenosyl-L-methionine</keyword>
<dbReference type="Gene3D" id="3.30.950.10">
    <property type="entry name" value="Methyltransferase, Cobalt-precorrin-4 Transmethylase, Domain 2"/>
    <property type="match status" value="1"/>
</dbReference>
<dbReference type="SUPFAM" id="SSF53790">
    <property type="entry name" value="Tetrapyrrole methylase"/>
    <property type="match status" value="1"/>
</dbReference>
<evidence type="ECO:0000256" key="1">
    <source>
        <dbReference type="ARBA" id="ARBA00005879"/>
    </source>
</evidence>
<evidence type="ECO:0000259" key="9">
    <source>
        <dbReference type="Pfam" id="PF00590"/>
    </source>
</evidence>
<dbReference type="InterPro" id="IPR014776">
    <property type="entry name" value="4pyrrole_Mease_sub2"/>
</dbReference>
<dbReference type="InterPro" id="IPR006366">
    <property type="entry name" value="CobA/CysG_C"/>
</dbReference>
<dbReference type="Gene3D" id="3.40.1010.10">
    <property type="entry name" value="Cobalt-precorrin-4 Transmethylase, Domain 1"/>
    <property type="match status" value="1"/>
</dbReference>
<dbReference type="PANTHER" id="PTHR45790">
    <property type="entry name" value="SIROHEME SYNTHASE-RELATED"/>
    <property type="match status" value="1"/>
</dbReference>
<dbReference type="NCBIfam" id="TIGR01469">
    <property type="entry name" value="cobA_cysG_Cterm"/>
    <property type="match status" value="1"/>
</dbReference>
<evidence type="ECO:0000256" key="8">
    <source>
        <dbReference type="RuleBase" id="RU003960"/>
    </source>
</evidence>
<sequence>MSASKQGMESNGYVYLIGAGPGDPELLTLKADRVLREADVILYDDLVSSDILARYHAEKIFTGKRKDNHHFEQDAINDELVRQAKEGKRVARLKGGDPFIFGRGGEELETLRQHGIRYEIVPGITAAHGAASYAEIPLTMRKLSSSVAFCTGHPVTKIQVPSADTLVYYMVASSAHAVLEAVAASGRPDSTPVALVHNATRYNQKALFGTLGEWLRGERAVYSPALLIIGESISLAVADNWFQAKPKVLLVGDDPALMLLSDAFFVSFTKAAQRETLVAEPLELHLFDALHFASVADVEAFVEHYPSLPSTLRVTCATDQVMALYRQYYGG</sequence>
<protein>
    <recommendedName>
        <fullName evidence="2">uroporphyrinogen-III C-methyltransferase</fullName>
        <ecNumber evidence="2">2.1.1.107</ecNumber>
    </recommendedName>
</protein>
<dbReference type="eggNOG" id="COG0007">
    <property type="taxonomic scope" value="Bacteria"/>
</dbReference>
<comment type="pathway">
    <text evidence="7">Porphyrin-containing compound metabolism; siroheme biosynthesis; precorrin-2 from uroporphyrinogen III: step 1/1.</text>
</comment>
<accession>Q3AP85</accession>
<dbReference type="PROSITE" id="PS00839">
    <property type="entry name" value="SUMT_1"/>
    <property type="match status" value="1"/>
</dbReference>
<feature type="domain" description="Tetrapyrrole methylase" evidence="9">
    <location>
        <begin position="14"/>
        <end position="213"/>
    </location>
</feature>
<reference evidence="10" key="1">
    <citation type="submission" date="2005-08" db="EMBL/GenBank/DDBJ databases">
        <title>Complete sequence of Chlorobium chlorochromatii CaD3.</title>
        <authorList>
            <person name="Copeland A."/>
            <person name="Lucas S."/>
            <person name="Lapidus A."/>
            <person name="Barry K."/>
            <person name="Detter J.C."/>
            <person name="Glavina T."/>
            <person name="Hammon N."/>
            <person name="Israni S."/>
            <person name="Pitluck S."/>
            <person name="Bryant D."/>
            <person name="Schmutz J."/>
            <person name="Larimer F."/>
            <person name="Land M."/>
            <person name="Kyrpides N."/>
            <person name="Ivanova N."/>
            <person name="Richardson P."/>
        </authorList>
    </citation>
    <scope>NUCLEOTIDE SEQUENCE [LARGE SCALE GENOMIC DNA]</scope>
    <source>
        <strain evidence="10">CaD3</strain>
    </source>
</reference>
<dbReference type="PANTHER" id="PTHR45790:SF3">
    <property type="entry name" value="S-ADENOSYL-L-METHIONINE-DEPENDENT UROPORPHYRINOGEN III METHYLTRANSFERASE, CHLOROPLASTIC"/>
    <property type="match status" value="1"/>
</dbReference>
<evidence type="ECO:0000256" key="6">
    <source>
        <dbReference type="ARBA" id="ARBA00023244"/>
    </source>
</evidence>
<dbReference type="GO" id="GO:0032259">
    <property type="term" value="P:methylation"/>
    <property type="evidence" value="ECO:0007669"/>
    <property type="project" value="UniProtKB-KW"/>
</dbReference>
<keyword evidence="4 8" id="KW-0808">Transferase</keyword>
<dbReference type="FunFam" id="3.40.1010.10:FF:000001">
    <property type="entry name" value="Siroheme synthase"/>
    <property type="match status" value="1"/>
</dbReference>
<evidence type="ECO:0000256" key="4">
    <source>
        <dbReference type="ARBA" id="ARBA00022679"/>
    </source>
</evidence>
<evidence type="ECO:0000256" key="2">
    <source>
        <dbReference type="ARBA" id="ARBA00012162"/>
    </source>
</evidence>
<dbReference type="InterPro" id="IPR050161">
    <property type="entry name" value="Siro_Cobalamin_biosynth"/>
</dbReference>
<keyword evidence="6" id="KW-0627">Porphyrin biosynthesis</keyword>